<feature type="transmembrane region" description="Helical" evidence="1">
    <location>
        <begin position="60"/>
        <end position="82"/>
    </location>
</feature>
<protein>
    <submittedName>
        <fullName evidence="2">Uncharacterized protein</fullName>
    </submittedName>
</protein>
<evidence type="ECO:0000313" key="2">
    <source>
        <dbReference type="EMBL" id="NLZ24240.1"/>
    </source>
</evidence>
<dbReference type="Proteomes" id="UP000564033">
    <property type="component" value="Unassembled WGS sequence"/>
</dbReference>
<reference evidence="2 3" key="1">
    <citation type="journal article" date="2020" name="Biotechnol. Biofuels">
        <title>New insights from the biogas microbiome by comprehensive genome-resolved metagenomics of nearly 1600 species originating from multiple anaerobic digesters.</title>
        <authorList>
            <person name="Campanaro S."/>
            <person name="Treu L."/>
            <person name="Rodriguez-R L.M."/>
            <person name="Kovalovszki A."/>
            <person name="Ziels R.M."/>
            <person name="Maus I."/>
            <person name="Zhu X."/>
            <person name="Kougias P.G."/>
            <person name="Basile A."/>
            <person name="Luo G."/>
            <person name="Schluter A."/>
            <person name="Konstantinidis K.T."/>
            <person name="Angelidaki I."/>
        </authorList>
    </citation>
    <scope>NUCLEOTIDE SEQUENCE [LARGE SCALE GENOMIC DNA]</scope>
    <source>
        <strain evidence="2">AS19jrsBPTG_9</strain>
    </source>
</reference>
<dbReference type="EMBL" id="JAAZIL010000014">
    <property type="protein sequence ID" value="NLZ24240.1"/>
    <property type="molecule type" value="Genomic_DNA"/>
</dbReference>
<keyword evidence="1" id="KW-1133">Transmembrane helix</keyword>
<comment type="caution">
    <text evidence="2">The sequence shown here is derived from an EMBL/GenBank/DDBJ whole genome shotgun (WGS) entry which is preliminary data.</text>
</comment>
<gene>
    <name evidence="2" type="ORF">GX888_00610</name>
</gene>
<sequence length="368" mass="42717">MRKRRNKKKTINPIIMPKQTPKDSNIVKRKRRNRIRLFRPFKKKKSTLPKRRGTQENIKYLVIPILSLLVLFIIYGAIRYVLFLKGNISKPDNQEISKVLGLEDIPTFPGSQFLFLNNKDDSVVKDFLSQGNSAYKIPDSKGFIDVEEYYTDVLKGLDWELVQNVPLGSPDKKHGIYWVKENKGLRIYSKHKDIWYESISVSDATSALSHQVAEEIERDMLMASSEKQSLLPDYPWKIEIPKEYIIKYSPSKLKELRAVSFQKLGGSDTVELFPIGQWKSKEMDYFLNDYCKIKEENELQCGVINSIPISFKDTLGLQSTLQIEDETYEAYAIANTHNYIVYILISNTQNNPLLDYIINNIKTIDEKD</sequence>
<keyword evidence="1" id="KW-0812">Transmembrane</keyword>
<evidence type="ECO:0000256" key="1">
    <source>
        <dbReference type="SAM" id="Phobius"/>
    </source>
</evidence>
<evidence type="ECO:0000313" key="3">
    <source>
        <dbReference type="Proteomes" id="UP000564033"/>
    </source>
</evidence>
<keyword evidence="1" id="KW-0472">Membrane</keyword>
<proteinExistence type="predicted"/>
<accession>A0A847VCP5</accession>
<organism evidence="2 3">
    <name type="scientific">Candidatus Dojkabacteria bacterium</name>
    <dbReference type="NCBI Taxonomy" id="2099670"/>
    <lineage>
        <taxon>Bacteria</taxon>
        <taxon>Candidatus Dojkabacteria</taxon>
    </lineage>
</organism>
<name>A0A847VCP5_9BACT</name>
<dbReference type="AlphaFoldDB" id="A0A847VCP5"/>